<sequence length="119" mass="13417">MESTGIQTARMLLAGIKPIDTSIDEVFTMSMTKPSRVQLLNEFESAPNSTLFNQHTIAAVLNCSTQLLERNRWAGAGIPYIKIGRKVLYRKSEVMDFLQQQKIYYSTSDQGQTLVLTNN</sequence>
<dbReference type="InterPro" id="IPR009061">
    <property type="entry name" value="DNA-bd_dom_put_sf"/>
</dbReference>
<comment type="caution">
    <text evidence="1">The sequence shown here is derived from an EMBL/GenBank/DDBJ whole genome shotgun (WGS) entry which is preliminary data.</text>
</comment>
<evidence type="ECO:0000313" key="1">
    <source>
        <dbReference type="EMBL" id="KTD57887.1"/>
    </source>
</evidence>
<dbReference type="eggNOG" id="ENOG5031U8D">
    <property type="taxonomic scope" value="Bacteria"/>
</dbReference>
<dbReference type="PATRIC" id="fig|1122169.6.peg.2486"/>
<name>A0A0W0YMF5_9GAMM</name>
<dbReference type="AlphaFoldDB" id="A0A0W0YMF5"/>
<dbReference type="STRING" id="1122169.Lsha_2165"/>
<proteinExistence type="predicted"/>
<gene>
    <name evidence="1" type="ORF">Lsha_2165</name>
</gene>
<protein>
    <recommendedName>
        <fullName evidence="3">Helix-turn-helix domain protein</fullName>
    </recommendedName>
</protein>
<dbReference type="EMBL" id="LNYW01000059">
    <property type="protein sequence ID" value="KTD57887.1"/>
    <property type="molecule type" value="Genomic_DNA"/>
</dbReference>
<dbReference type="Proteomes" id="UP000054600">
    <property type="component" value="Unassembled WGS sequence"/>
</dbReference>
<keyword evidence="2" id="KW-1185">Reference proteome</keyword>
<dbReference type="SUPFAM" id="SSF46955">
    <property type="entry name" value="Putative DNA-binding domain"/>
    <property type="match status" value="1"/>
</dbReference>
<evidence type="ECO:0000313" key="2">
    <source>
        <dbReference type="Proteomes" id="UP000054600"/>
    </source>
</evidence>
<accession>A0A0W0YMF5</accession>
<organism evidence="1 2">
    <name type="scientific">Legionella shakespearei DSM 23087</name>
    <dbReference type="NCBI Taxonomy" id="1122169"/>
    <lineage>
        <taxon>Bacteria</taxon>
        <taxon>Pseudomonadati</taxon>
        <taxon>Pseudomonadota</taxon>
        <taxon>Gammaproteobacteria</taxon>
        <taxon>Legionellales</taxon>
        <taxon>Legionellaceae</taxon>
        <taxon>Legionella</taxon>
    </lineage>
</organism>
<reference evidence="1 2" key="1">
    <citation type="submission" date="2015-11" db="EMBL/GenBank/DDBJ databases">
        <title>Genomic analysis of 38 Legionella species identifies large and diverse effector repertoires.</title>
        <authorList>
            <person name="Burstein D."/>
            <person name="Amaro F."/>
            <person name="Zusman T."/>
            <person name="Lifshitz Z."/>
            <person name="Cohen O."/>
            <person name="Gilbert J.A."/>
            <person name="Pupko T."/>
            <person name="Shuman H.A."/>
            <person name="Segal G."/>
        </authorList>
    </citation>
    <scope>NUCLEOTIDE SEQUENCE [LARGE SCALE GENOMIC DNA]</scope>
    <source>
        <strain evidence="1 2">ATCC 49655</strain>
    </source>
</reference>
<evidence type="ECO:0008006" key="3">
    <source>
        <dbReference type="Google" id="ProtNLM"/>
    </source>
</evidence>